<evidence type="ECO:0000313" key="1">
    <source>
        <dbReference type="EMBL" id="MET1256363.1"/>
    </source>
</evidence>
<accession>A0ABV2BWP8</accession>
<dbReference type="EMBL" id="JBEVCJ010000020">
    <property type="protein sequence ID" value="MET1256363.1"/>
    <property type="molecule type" value="Genomic_DNA"/>
</dbReference>
<organism evidence="1 2">
    <name type="scientific">Aliikangiella maris</name>
    <dbReference type="NCBI Taxonomy" id="3162458"/>
    <lineage>
        <taxon>Bacteria</taxon>
        <taxon>Pseudomonadati</taxon>
        <taxon>Pseudomonadota</taxon>
        <taxon>Gammaproteobacteria</taxon>
        <taxon>Oceanospirillales</taxon>
        <taxon>Pleioneaceae</taxon>
        <taxon>Aliikangiella</taxon>
    </lineage>
</organism>
<proteinExistence type="predicted"/>
<reference evidence="1 2" key="1">
    <citation type="submission" date="2024-06" db="EMBL/GenBank/DDBJ databases">
        <authorList>
            <person name="Li F."/>
        </authorList>
    </citation>
    <scope>NUCLEOTIDE SEQUENCE [LARGE SCALE GENOMIC DNA]</scope>
    <source>
        <strain evidence="1 2">GXAS 311</strain>
    </source>
</reference>
<protein>
    <submittedName>
        <fullName evidence="1">Uncharacterized protein</fullName>
    </submittedName>
</protein>
<evidence type="ECO:0000313" key="2">
    <source>
        <dbReference type="Proteomes" id="UP001548189"/>
    </source>
</evidence>
<gene>
    <name evidence="1" type="ORF">ABVT43_14580</name>
</gene>
<name>A0ABV2BWP8_9GAMM</name>
<dbReference type="Proteomes" id="UP001548189">
    <property type="component" value="Unassembled WGS sequence"/>
</dbReference>
<keyword evidence="2" id="KW-1185">Reference proteome</keyword>
<sequence length="656" mass="74947">MNIGLHTHMGYDKKVSQTIDEWLNDVAIQLGPNRTICLPERVSYEDSCTHWATKDNAALTDHVNQWNPEILVHSGLTWELIPENYLPSPKINGQEGSLVMLSRLSQQDGEQSAAKTLSRLTVDNIVAHPILLPEANKMVLSEYDMYGRKNRRSIALMGPCRIESSSGQCQINPEAEPSDFTIHPKDNFRYRVPAMFNIQRADLQSVVDNDFYPDYQASACEVMTQLTELRFFPLQSGTFEYQVAQWYKSYLASVLAASEYYDEQSGEIHLRIRYLLLGNETAAGVFIHPQIYARYLSTVKKMLHEIILEKNYRTIPKIVFGNWSNPYFVGTKNCLKPYFDQFKSEMAVIANEPQNLKQQAVRVDDLELQYQSLGTDAANQLDGYGQCLFEASSLDLYYSSSNVSIYDPYIYWYKNEVNQMCPGVEYFIKETGFSFAFYSESRHYNPQTQLHECHTDAPCLHDVNLPADNVAVDSRLSLTAVNINQHLRDMGFTRIAWFNHMRFGGEHGDVIVDDKIRTGHNAIENTRLGQALTQLDVPQFPDRANCDILTFSIKNRQAGELPILKWITNCDNSTSVQVKTTISAQVPENCDVSRALWDGNKSGERDISFMQGGYGENCPPVDEAVFWIELRVPHTNELLFRSHYQTANYQMRLVKP</sequence>
<dbReference type="RefSeq" id="WP_353896947.1">
    <property type="nucleotide sequence ID" value="NZ_JBEVCJ010000020.1"/>
</dbReference>
<comment type="caution">
    <text evidence="1">The sequence shown here is derived from an EMBL/GenBank/DDBJ whole genome shotgun (WGS) entry which is preliminary data.</text>
</comment>